<gene>
    <name evidence="3" type="ORF">DL762_000532</name>
</gene>
<feature type="compositionally biased region" description="Basic residues" evidence="1">
    <location>
        <begin position="138"/>
        <end position="154"/>
    </location>
</feature>
<dbReference type="Proteomes" id="UP000294003">
    <property type="component" value="Unassembled WGS sequence"/>
</dbReference>
<dbReference type="EMBL" id="QJNS01000010">
    <property type="protein sequence ID" value="RYO94436.1"/>
    <property type="molecule type" value="Genomic_DNA"/>
</dbReference>
<feature type="transmembrane region" description="Helical" evidence="2">
    <location>
        <begin position="172"/>
        <end position="194"/>
    </location>
</feature>
<keyword evidence="2" id="KW-0472">Membrane</keyword>
<accession>A0ABY0HK73</accession>
<evidence type="ECO:0000313" key="4">
    <source>
        <dbReference type="Proteomes" id="UP000294003"/>
    </source>
</evidence>
<evidence type="ECO:0000256" key="2">
    <source>
        <dbReference type="SAM" id="Phobius"/>
    </source>
</evidence>
<evidence type="ECO:0008006" key="5">
    <source>
        <dbReference type="Google" id="ProtNLM"/>
    </source>
</evidence>
<keyword evidence="2" id="KW-0812">Transmembrane</keyword>
<feature type="transmembrane region" description="Helical" evidence="2">
    <location>
        <begin position="269"/>
        <end position="296"/>
    </location>
</feature>
<reference evidence="3 4" key="1">
    <citation type="submission" date="2018-06" db="EMBL/GenBank/DDBJ databases">
        <title>Complete Genomes of Monosporascus.</title>
        <authorList>
            <person name="Robinson A.J."/>
            <person name="Natvig D.O."/>
        </authorList>
    </citation>
    <scope>NUCLEOTIDE SEQUENCE [LARGE SCALE GENOMIC DNA]</scope>
    <source>
        <strain evidence="3 4">CBS 609.92</strain>
    </source>
</reference>
<organism evidence="3 4">
    <name type="scientific">Monosporascus cannonballus</name>
    <dbReference type="NCBI Taxonomy" id="155416"/>
    <lineage>
        <taxon>Eukaryota</taxon>
        <taxon>Fungi</taxon>
        <taxon>Dikarya</taxon>
        <taxon>Ascomycota</taxon>
        <taxon>Pezizomycotina</taxon>
        <taxon>Sordariomycetes</taxon>
        <taxon>Xylariomycetidae</taxon>
        <taxon>Xylariales</taxon>
        <taxon>Xylariales incertae sedis</taxon>
        <taxon>Monosporascus</taxon>
    </lineage>
</organism>
<evidence type="ECO:0000256" key="1">
    <source>
        <dbReference type="SAM" id="MobiDB-lite"/>
    </source>
</evidence>
<proteinExistence type="predicted"/>
<feature type="transmembrane region" description="Helical" evidence="2">
    <location>
        <begin position="200"/>
        <end position="220"/>
    </location>
</feature>
<feature type="region of interest" description="Disordered" evidence="1">
    <location>
        <begin position="52"/>
        <end position="89"/>
    </location>
</feature>
<sequence>MPAETSSLTSPLQQQSAAQQRQVPGITIPPRAHLSTIEEVVAGFSHSHAAAAATDPAAAAGATTTTPMQSQSQAQSQSQSRSSDATLVNHASSTAVSITASHPYARNVRLSPQVEEDIKAAVLEAALSHSPTSNHQQGRNKGKKNGRDKRRRPDGRKESLKTTRNWLIAKKVLRWVSLTICALMVVGEAVLAIFDGAYADTALGICLGFLLGIWDTVRLVRLRLKRDIEPVSVFHLLTEGTFTVAIIVAVACIIDQVRRFWESQLMIRGWVFSAGMLVQEGVHITLFARACVDMYLHRDAMQLRQRYRGWELPWYMDPQPTEVVVKYVHVCPKCECEFSPHDEGKSNERPANNSDK</sequence>
<feature type="transmembrane region" description="Helical" evidence="2">
    <location>
        <begin position="232"/>
        <end position="257"/>
    </location>
</feature>
<feature type="region of interest" description="Disordered" evidence="1">
    <location>
        <begin position="127"/>
        <end position="158"/>
    </location>
</feature>
<keyword evidence="4" id="KW-1185">Reference proteome</keyword>
<evidence type="ECO:0000313" key="3">
    <source>
        <dbReference type="EMBL" id="RYO94436.1"/>
    </source>
</evidence>
<feature type="compositionally biased region" description="Low complexity" evidence="1">
    <location>
        <begin position="1"/>
        <end position="22"/>
    </location>
</feature>
<protein>
    <recommendedName>
        <fullName evidence="5">Transmembrane protein</fullName>
    </recommendedName>
</protein>
<feature type="region of interest" description="Disordered" evidence="1">
    <location>
        <begin position="1"/>
        <end position="31"/>
    </location>
</feature>
<comment type="caution">
    <text evidence="3">The sequence shown here is derived from an EMBL/GenBank/DDBJ whole genome shotgun (WGS) entry which is preliminary data.</text>
</comment>
<feature type="compositionally biased region" description="Low complexity" evidence="1">
    <location>
        <begin position="52"/>
        <end position="83"/>
    </location>
</feature>
<name>A0ABY0HK73_9PEZI</name>
<keyword evidence="2" id="KW-1133">Transmembrane helix</keyword>